<proteinExistence type="predicted"/>
<dbReference type="EMBL" id="LSRX01000769">
    <property type="protein sequence ID" value="OLP89282.1"/>
    <property type="molecule type" value="Genomic_DNA"/>
</dbReference>
<dbReference type="OrthoDB" id="420486at2759"/>
<dbReference type="Proteomes" id="UP000186817">
    <property type="component" value="Unassembled WGS sequence"/>
</dbReference>
<evidence type="ECO:0000313" key="2">
    <source>
        <dbReference type="EMBL" id="OLP89282.1"/>
    </source>
</evidence>
<feature type="domain" description="Reverse transcriptase" evidence="1">
    <location>
        <begin position="438"/>
        <end position="703"/>
    </location>
</feature>
<dbReference type="PROSITE" id="PS50878">
    <property type="entry name" value="RT_POL"/>
    <property type="match status" value="1"/>
</dbReference>
<dbReference type="InterPro" id="IPR000477">
    <property type="entry name" value="RT_dom"/>
</dbReference>
<dbReference type="PANTHER" id="PTHR21301">
    <property type="entry name" value="REVERSE TRANSCRIPTASE"/>
    <property type="match status" value="1"/>
</dbReference>
<name>A0A1Q9D288_SYMMI</name>
<keyword evidence="3" id="KW-1185">Reference proteome</keyword>
<sequence length="823" mass="95095">MSGVELLLFQQNQLLMSQLKELQVQVKSSQSRAEAIATNEAMQAKMFHEPRDLLEGIDPGLHHVFDEFAKEVKHLLSAWETQTKLLEKYKRLEDEGALHSHFKAEADFKWQFTKLYLAKAVPLDVDDMSDGQFSVVDSWAAMRTRHAKECFQFVLQHQGQCVKFYDELIASSSLQQLLADRLDAWFAQHNYADEEIRHALKHRAVQYVESLLRVERPRVQSRMVKDREQQQKREQALLEARSKWEEMDVKDVLSPALFELKQLDARQKRPTKIKDDSALAFLVKDNAELCQKHKLKIVPVSEIAKSQQEYFEQKGFYALLHRQAYKGVHNLVPAELALGELVQFEPKPCNSNQTWIDMKAQIWLRRHAEFICIVDCDKGLGDAIVLRSWIVEQIKLQLSKGYVQITEADFLYRMGELKHCADALVQYFATSGALSKAEVLFLRSSFDRASAGTFRILVKVHKDPIGSRPICNMRQCWFQPLSAFLVEKLAPLVSPLASVIVSTDQLLQQLDSVECLPNMVFVTLDVVNLYPSISRPHMMSLVANFLRPRIKPQSLCEFIIRALELVLDACVVSFGGGFYQSYDGIPTGLSVASILANIYLWHFDNFVVQQSGEQMQMIRRFIDDLLLLWSGDVNKLVSLANSWHESLRFELSGVSDVHFLDIALSIMPDRRVHWELYHKEQNLYLYVPANSNHPSSTFKSLQIGGALRCQKRNRLRSDALASLKFFKRRLKDRGFDMKKFDDTIAKFQNRTRKRDTTVRKVHLKVHYNKDVSAFWIASKLRKFSALLRHCVPDVQVGTCWTVGRNLFRSRYQATWKFFSQRRG</sequence>
<dbReference type="PANTHER" id="PTHR21301:SF10">
    <property type="entry name" value="REVERSE TRANSCRIPTASE DOMAIN-CONTAINING PROTEIN"/>
    <property type="match status" value="1"/>
</dbReference>
<evidence type="ECO:0000313" key="3">
    <source>
        <dbReference type="Proteomes" id="UP000186817"/>
    </source>
</evidence>
<organism evidence="2 3">
    <name type="scientific">Symbiodinium microadriaticum</name>
    <name type="common">Dinoflagellate</name>
    <name type="synonym">Zooxanthella microadriatica</name>
    <dbReference type="NCBI Taxonomy" id="2951"/>
    <lineage>
        <taxon>Eukaryota</taxon>
        <taxon>Sar</taxon>
        <taxon>Alveolata</taxon>
        <taxon>Dinophyceae</taxon>
        <taxon>Suessiales</taxon>
        <taxon>Symbiodiniaceae</taxon>
        <taxon>Symbiodinium</taxon>
    </lineage>
</organism>
<accession>A0A1Q9D288</accession>
<gene>
    <name evidence="2" type="ORF">AK812_SmicGene29280</name>
</gene>
<dbReference type="SUPFAM" id="SSF56672">
    <property type="entry name" value="DNA/RNA polymerases"/>
    <property type="match status" value="1"/>
</dbReference>
<reference evidence="2 3" key="1">
    <citation type="submission" date="2016-02" db="EMBL/GenBank/DDBJ databases">
        <title>Genome analysis of coral dinoflagellate symbionts highlights evolutionary adaptations to a symbiotic lifestyle.</title>
        <authorList>
            <person name="Aranda M."/>
            <person name="Li Y."/>
            <person name="Liew Y.J."/>
            <person name="Baumgarten S."/>
            <person name="Simakov O."/>
            <person name="Wilson M."/>
            <person name="Piel J."/>
            <person name="Ashoor H."/>
            <person name="Bougouffa S."/>
            <person name="Bajic V.B."/>
            <person name="Ryu T."/>
            <person name="Ravasi T."/>
            <person name="Bayer T."/>
            <person name="Micklem G."/>
            <person name="Kim H."/>
            <person name="Bhak J."/>
            <person name="Lajeunesse T.C."/>
            <person name="Voolstra C.R."/>
        </authorList>
    </citation>
    <scope>NUCLEOTIDE SEQUENCE [LARGE SCALE GENOMIC DNA]</scope>
    <source>
        <strain evidence="2 3">CCMP2467</strain>
    </source>
</reference>
<dbReference type="AlphaFoldDB" id="A0A1Q9D288"/>
<comment type="caution">
    <text evidence="2">The sequence shown here is derived from an EMBL/GenBank/DDBJ whole genome shotgun (WGS) entry which is preliminary data.</text>
</comment>
<protein>
    <recommendedName>
        <fullName evidence="1">Reverse transcriptase domain-containing protein</fullName>
    </recommendedName>
</protein>
<evidence type="ECO:0000259" key="1">
    <source>
        <dbReference type="PROSITE" id="PS50878"/>
    </source>
</evidence>
<dbReference type="InterPro" id="IPR043502">
    <property type="entry name" value="DNA/RNA_pol_sf"/>
</dbReference>